<keyword evidence="3" id="KW-0663">Pyridoxal phosphate</keyword>
<accession>A0A7N2KTC8</accession>
<dbReference type="PANTHER" id="PTHR11482">
    <property type="entry name" value="ARGININE/DIAMINOPIMELATE/ORNITHINE DECARBOXYLASE"/>
    <property type="match status" value="1"/>
</dbReference>
<organism evidence="10 11">
    <name type="scientific">Quercus lobata</name>
    <name type="common">Valley oak</name>
    <dbReference type="NCBI Taxonomy" id="97700"/>
    <lineage>
        <taxon>Eukaryota</taxon>
        <taxon>Viridiplantae</taxon>
        <taxon>Streptophyta</taxon>
        <taxon>Embryophyta</taxon>
        <taxon>Tracheophyta</taxon>
        <taxon>Spermatophyta</taxon>
        <taxon>Magnoliopsida</taxon>
        <taxon>eudicotyledons</taxon>
        <taxon>Gunneridae</taxon>
        <taxon>Pentapetalae</taxon>
        <taxon>rosids</taxon>
        <taxon>fabids</taxon>
        <taxon>Fagales</taxon>
        <taxon>Fagaceae</taxon>
        <taxon>Quercus</taxon>
    </lineage>
</organism>
<reference evidence="11" key="1">
    <citation type="journal article" date="2016" name="G3 (Bethesda)">
        <title>First Draft Assembly and Annotation of the Genome of a California Endemic Oak Quercus lobata Nee (Fagaceae).</title>
        <authorList>
            <person name="Sork V.L."/>
            <person name="Fitz-Gibbon S.T."/>
            <person name="Puiu D."/>
            <person name="Crepeau M."/>
            <person name="Gugger P.F."/>
            <person name="Sherman R."/>
            <person name="Stevens K."/>
            <person name="Langley C.H."/>
            <person name="Pellegrini M."/>
            <person name="Salzberg S.L."/>
        </authorList>
    </citation>
    <scope>NUCLEOTIDE SEQUENCE [LARGE SCALE GENOMIC DNA]</scope>
    <source>
        <strain evidence="11">cv. SW786</strain>
    </source>
</reference>
<sequence length="126" mass="13761">MLGAPGINGKRVTVLSKDGLTDFMRSIIFSKETKEPFYILDLSAVTTLMHRWTRALPTVQPHYAVKCNLNLNFLGAMAALGSNFDCASQAEIESILSQGVSPDRIIFANPCKAESHIKYAESVGVN</sequence>
<dbReference type="EC" id="4.1.1.17" evidence="6"/>
<reference evidence="10" key="2">
    <citation type="submission" date="2021-01" db="UniProtKB">
        <authorList>
            <consortium name="EnsemblPlants"/>
        </authorList>
    </citation>
    <scope>IDENTIFICATION</scope>
</reference>
<evidence type="ECO:0000256" key="5">
    <source>
        <dbReference type="ARBA" id="ARBA00034115"/>
    </source>
</evidence>
<dbReference type="OMA" id="CIHFALE"/>
<feature type="domain" description="Orn/DAP/Arg decarboxylase 2 N-terminal" evidence="9">
    <location>
        <begin position="44"/>
        <end position="126"/>
    </location>
</feature>
<dbReference type="Gene3D" id="2.40.37.10">
    <property type="entry name" value="Lyase, Ornithine Decarboxylase, Chain A, domain 1"/>
    <property type="match status" value="1"/>
</dbReference>
<protein>
    <recommendedName>
        <fullName evidence="6">ornithine decarboxylase</fullName>
        <ecNumber evidence="6">4.1.1.17</ecNumber>
    </recommendedName>
</protein>
<evidence type="ECO:0000256" key="1">
    <source>
        <dbReference type="ARBA" id="ARBA00001933"/>
    </source>
</evidence>
<name>A0A7N2KTC8_QUELO</name>
<comment type="subunit">
    <text evidence="7">Homodimer. Only the dimer is catalytically active, as the active sites are constructed of residues from both monomers.</text>
</comment>
<dbReference type="GO" id="GO:0005737">
    <property type="term" value="C:cytoplasm"/>
    <property type="evidence" value="ECO:0007669"/>
    <property type="project" value="TreeGrafter"/>
</dbReference>
<dbReference type="UniPathway" id="UPA00535">
    <property type="reaction ID" value="UER00288"/>
</dbReference>
<dbReference type="AlphaFoldDB" id="A0A7N2KTC8"/>
<evidence type="ECO:0000256" key="2">
    <source>
        <dbReference type="ARBA" id="ARBA00008872"/>
    </source>
</evidence>
<dbReference type="Gene3D" id="3.20.20.10">
    <property type="entry name" value="Alanine racemase"/>
    <property type="match status" value="1"/>
</dbReference>
<keyword evidence="4" id="KW-0456">Lyase</keyword>
<dbReference type="GO" id="GO:0033387">
    <property type="term" value="P:putrescine biosynthetic process from arginine, via ornithine"/>
    <property type="evidence" value="ECO:0007669"/>
    <property type="project" value="UniProtKB-UniPathway"/>
</dbReference>
<dbReference type="InterPro" id="IPR022644">
    <property type="entry name" value="De-COase2_N"/>
</dbReference>
<comment type="pathway">
    <text evidence="5">Amine and polyamine biosynthesis; putrescine biosynthesis via L-ornithine pathway; putrescine from L-ornithine: step 1/1.</text>
</comment>
<dbReference type="InterPro" id="IPR022653">
    <property type="entry name" value="De-COase2_pyr-phos_BS"/>
</dbReference>
<evidence type="ECO:0000256" key="8">
    <source>
        <dbReference type="ARBA" id="ARBA00049127"/>
    </source>
</evidence>
<evidence type="ECO:0000256" key="4">
    <source>
        <dbReference type="ARBA" id="ARBA00023239"/>
    </source>
</evidence>
<evidence type="ECO:0000259" key="9">
    <source>
        <dbReference type="Pfam" id="PF02784"/>
    </source>
</evidence>
<dbReference type="GO" id="GO:0004586">
    <property type="term" value="F:ornithine decarboxylase activity"/>
    <property type="evidence" value="ECO:0007669"/>
    <property type="project" value="UniProtKB-EC"/>
</dbReference>
<evidence type="ECO:0000256" key="7">
    <source>
        <dbReference type="ARBA" id="ARBA00046672"/>
    </source>
</evidence>
<evidence type="ECO:0000313" key="10">
    <source>
        <dbReference type="EnsemblPlants" id="QL02p013060:mrna:CDS:1"/>
    </source>
</evidence>
<dbReference type="SUPFAM" id="SSF51419">
    <property type="entry name" value="PLP-binding barrel"/>
    <property type="match status" value="1"/>
</dbReference>
<evidence type="ECO:0000256" key="6">
    <source>
        <dbReference type="ARBA" id="ARBA00034138"/>
    </source>
</evidence>
<evidence type="ECO:0000256" key="3">
    <source>
        <dbReference type="ARBA" id="ARBA00022898"/>
    </source>
</evidence>
<dbReference type="EnsemblPlants" id="QL02p013060:mrna">
    <property type="protein sequence ID" value="QL02p013060:mrna:CDS:1"/>
    <property type="gene ID" value="QL02p013060"/>
</dbReference>
<comment type="cofactor">
    <cofactor evidence="1">
        <name>pyridoxal 5'-phosphate</name>
        <dbReference type="ChEBI" id="CHEBI:597326"/>
    </cofactor>
</comment>
<dbReference type="InParanoid" id="A0A7N2KTC8"/>
<dbReference type="Pfam" id="PF02784">
    <property type="entry name" value="Orn_Arg_deC_N"/>
    <property type="match status" value="1"/>
</dbReference>
<dbReference type="InterPro" id="IPR009006">
    <property type="entry name" value="Ala_racemase/Decarboxylase_C"/>
</dbReference>
<comment type="similarity">
    <text evidence="2">Belongs to the Orn/Lys/Arg decarboxylase class-II family.</text>
</comment>
<dbReference type="Proteomes" id="UP000594261">
    <property type="component" value="Chromosome 2"/>
</dbReference>
<dbReference type="PRINTS" id="PR01179">
    <property type="entry name" value="ODADCRBXLASE"/>
</dbReference>
<dbReference type="InterPro" id="IPR029066">
    <property type="entry name" value="PLP-binding_barrel"/>
</dbReference>
<evidence type="ECO:0000313" key="11">
    <source>
        <dbReference type="Proteomes" id="UP000594261"/>
    </source>
</evidence>
<keyword evidence="11" id="KW-1185">Reference proteome</keyword>
<dbReference type="PANTHER" id="PTHR11482:SF6">
    <property type="entry name" value="ORNITHINE DECARBOXYLASE 1-RELATED"/>
    <property type="match status" value="1"/>
</dbReference>
<dbReference type="Gramene" id="QL02p013060:mrna">
    <property type="protein sequence ID" value="QL02p013060:mrna:CDS:1"/>
    <property type="gene ID" value="QL02p013060"/>
</dbReference>
<dbReference type="PRINTS" id="PR01182">
    <property type="entry name" value="ORNDCRBXLASE"/>
</dbReference>
<comment type="catalytic activity">
    <reaction evidence="8">
        <text>L-ornithine + H(+) = putrescine + CO2</text>
        <dbReference type="Rhea" id="RHEA:22964"/>
        <dbReference type="ChEBI" id="CHEBI:15378"/>
        <dbReference type="ChEBI" id="CHEBI:16526"/>
        <dbReference type="ChEBI" id="CHEBI:46911"/>
        <dbReference type="ChEBI" id="CHEBI:326268"/>
        <dbReference type="EC" id="4.1.1.17"/>
    </reaction>
</comment>
<dbReference type="PROSITE" id="PS00878">
    <property type="entry name" value="ODR_DC_2_1"/>
    <property type="match status" value="1"/>
</dbReference>
<dbReference type="InterPro" id="IPR000183">
    <property type="entry name" value="Orn/DAP/Arg_de-COase"/>
</dbReference>
<proteinExistence type="inferred from homology"/>
<dbReference type="InterPro" id="IPR002433">
    <property type="entry name" value="Orn_de-COase"/>
</dbReference>